<dbReference type="EMBL" id="KZ293652">
    <property type="protein sequence ID" value="PBK95488.1"/>
    <property type="molecule type" value="Genomic_DNA"/>
</dbReference>
<evidence type="ECO:0000313" key="2">
    <source>
        <dbReference type="Proteomes" id="UP000217790"/>
    </source>
</evidence>
<gene>
    <name evidence="1" type="ORF">ARMGADRAFT_1062088</name>
</gene>
<protein>
    <submittedName>
        <fullName evidence="1">Uncharacterized protein</fullName>
    </submittedName>
</protein>
<keyword evidence="2" id="KW-1185">Reference proteome</keyword>
<reference evidence="2" key="1">
    <citation type="journal article" date="2017" name="Nat. Ecol. Evol.">
        <title>Genome expansion and lineage-specific genetic innovations in the forest pathogenic fungi Armillaria.</title>
        <authorList>
            <person name="Sipos G."/>
            <person name="Prasanna A.N."/>
            <person name="Walter M.C."/>
            <person name="O'Connor E."/>
            <person name="Balint B."/>
            <person name="Krizsan K."/>
            <person name="Kiss B."/>
            <person name="Hess J."/>
            <person name="Varga T."/>
            <person name="Slot J."/>
            <person name="Riley R."/>
            <person name="Boka B."/>
            <person name="Rigling D."/>
            <person name="Barry K."/>
            <person name="Lee J."/>
            <person name="Mihaltcheva S."/>
            <person name="LaButti K."/>
            <person name="Lipzen A."/>
            <person name="Waldron R."/>
            <person name="Moloney N.M."/>
            <person name="Sperisen C."/>
            <person name="Kredics L."/>
            <person name="Vagvoelgyi C."/>
            <person name="Patrignani A."/>
            <person name="Fitzpatrick D."/>
            <person name="Nagy I."/>
            <person name="Doyle S."/>
            <person name="Anderson J.B."/>
            <person name="Grigoriev I.V."/>
            <person name="Gueldener U."/>
            <person name="Muensterkoetter M."/>
            <person name="Nagy L.G."/>
        </authorList>
    </citation>
    <scope>NUCLEOTIDE SEQUENCE [LARGE SCALE GENOMIC DNA]</scope>
    <source>
        <strain evidence="2">Ar21-2</strain>
    </source>
</reference>
<dbReference type="InParanoid" id="A0A2H3DXB3"/>
<evidence type="ECO:0000313" key="1">
    <source>
        <dbReference type="EMBL" id="PBK95488.1"/>
    </source>
</evidence>
<name>A0A2H3DXB3_ARMGA</name>
<dbReference type="Proteomes" id="UP000217790">
    <property type="component" value="Unassembled WGS sequence"/>
</dbReference>
<sequence>AARRRRIVRLSVTVIRKTDRRRTHPGGHLYGTVYGYSVAVTVLGRRPCNGVIRLHF</sequence>
<proteinExistence type="predicted"/>
<feature type="non-terminal residue" evidence="1">
    <location>
        <position position="1"/>
    </location>
</feature>
<organism evidence="1 2">
    <name type="scientific">Armillaria gallica</name>
    <name type="common">Bulbous honey fungus</name>
    <name type="synonym">Armillaria bulbosa</name>
    <dbReference type="NCBI Taxonomy" id="47427"/>
    <lineage>
        <taxon>Eukaryota</taxon>
        <taxon>Fungi</taxon>
        <taxon>Dikarya</taxon>
        <taxon>Basidiomycota</taxon>
        <taxon>Agaricomycotina</taxon>
        <taxon>Agaricomycetes</taxon>
        <taxon>Agaricomycetidae</taxon>
        <taxon>Agaricales</taxon>
        <taxon>Marasmiineae</taxon>
        <taxon>Physalacriaceae</taxon>
        <taxon>Armillaria</taxon>
    </lineage>
</organism>
<dbReference type="AlphaFoldDB" id="A0A2H3DXB3"/>
<accession>A0A2H3DXB3</accession>